<gene>
    <name evidence="2" type="ORF">HP552_29905</name>
</gene>
<evidence type="ECO:0000313" key="3">
    <source>
        <dbReference type="Proteomes" id="UP000526125"/>
    </source>
</evidence>
<dbReference type="RefSeq" id="WP_175398979.1">
    <property type="nucleotide sequence ID" value="NZ_JABMCB010000202.1"/>
</dbReference>
<reference evidence="2 3" key="1">
    <citation type="submission" date="2020-05" db="EMBL/GenBank/DDBJ databases">
        <title>Genome Sequencing of Type Strains.</title>
        <authorList>
            <person name="Lemaire J.F."/>
            <person name="Inderbitzin P."/>
            <person name="Gregorio O.A."/>
            <person name="Collins S.B."/>
            <person name="Wespe N."/>
            <person name="Knight-Connoni V."/>
        </authorList>
    </citation>
    <scope>NUCLEOTIDE SEQUENCE [LARGE SCALE GENOMIC DNA]</scope>
    <source>
        <strain evidence="2 3">LMG 21957</strain>
    </source>
</reference>
<dbReference type="InterPro" id="IPR053135">
    <property type="entry name" value="AKR2_Oxidoreductase"/>
</dbReference>
<dbReference type="Gene3D" id="3.20.20.100">
    <property type="entry name" value="NADP-dependent oxidoreductase domain"/>
    <property type="match status" value="1"/>
</dbReference>
<organism evidence="2 3">
    <name type="scientific">Paenibacillus xylanilyticus</name>
    <dbReference type="NCBI Taxonomy" id="248903"/>
    <lineage>
        <taxon>Bacteria</taxon>
        <taxon>Bacillati</taxon>
        <taxon>Bacillota</taxon>
        <taxon>Bacilli</taxon>
        <taxon>Bacillales</taxon>
        <taxon>Paenibacillaceae</taxon>
        <taxon>Paenibacillus</taxon>
    </lineage>
</organism>
<dbReference type="Pfam" id="PF00248">
    <property type="entry name" value="Aldo_ket_red"/>
    <property type="match status" value="1"/>
</dbReference>
<evidence type="ECO:0000259" key="1">
    <source>
        <dbReference type="Pfam" id="PF00248"/>
    </source>
</evidence>
<dbReference type="SUPFAM" id="SSF51430">
    <property type="entry name" value="NAD(P)-linked oxidoreductase"/>
    <property type="match status" value="1"/>
</dbReference>
<protein>
    <submittedName>
        <fullName evidence="2">Aldo/keto reductase</fullName>
    </submittedName>
</protein>
<dbReference type="GO" id="GO:0016491">
    <property type="term" value="F:oxidoreductase activity"/>
    <property type="evidence" value="ECO:0007669"/>
    <property type="project" value="InterPro"/>
</dbReference>
<dbReference type="InterPro" id="IPR023210">
    <property type="entry name" value="NADP_OxRdtase_dom"/>
</dbReference>
<proteinExistence type="predicted"/>
<dbReference type="AlphaFoldDB" id="A0A7Y6EZ70"/>
<accession>A0A7Y6EZ70</accession>
<dbReference type="InterPro" id="IPR036812">
    <property type="entry name" value="NAD(P)_OxRdtase_dom_sf"/>
</dbReference>
<dbReference type="Proteomes" id="UP000526125">
    <property type="component" value="Unassembled WGS sequence"/>
</dbReference>
<dbReference type="PANTHER" id="PTHR43312">
    <property type="entry name" value="D-THREO-ALDOSE 1-DEHYDROGENASE"/>
    <property type="match status" value="1"/>
</dbReference>
<keyword evidence="3" id="KW-1185">Reference proteome</keyword>
<evidence type="ECO:0000313" key="2">
    <source>
        <dbReference type="EMBL" id="NUU79419.1"/>
    </source>
</evidence>
<dbReference type="EMBL" id="JABMCB010000202">
    <property type="protein sequence ID" value="NUU79419.1"/>
    <property type="molecule type" value="Genomic_DNA"/>
</dbReference>
<dbReference type="PANTHER" id="PTHR43312:SF1">
    <property type="entry name" value="NADP-DEPENDENT OXIDOREDUCTASE DOMAIN-CONTAINING PROTEIN"/>
    <property type="match status" value="1"/>
</dbReference>
<sequence>MELREYGNTGMKVSTLGFGGSEIGSNVSKGDVETLLNTALDAGLNVIDTAECYGDSEELIGDVLSHRRDDFYLFTKCGHAAGVDGPDWDPKVLEQTIDRSLRRLKTEYVDVIHLHSCSEEVLRQGAVIEVLQRAKEAGKTRYIGYSGDTTDALYAIGTGVFDSLETSLNIADQEAIDLTLPEARKRNMGVIAKRPIANAAWTYDTLSEDAYPFVYWRRLQELGYGFLSGDNAQAAVETALRFTLSTEGVDTAIVGTTKPNRWQQNADLVAKGALPQELYDEIRTRWKEIAGSDWTGRT</sequence>
<feature type="domain" description="NADP-dependent oxidoreductase" evidence="1">
    <location>
        <begin position="16"/>
        <end position="283"/>
    </location>
</feature>
<name>A0A7Y6EZ70_9BACL</name>
<dbReference type="PRINTS" id="PR00069">
    <property type="entry name" value="ALDKETRDTASE"/>
</dbReference>
<dbReference type="CDD" id="cd19095">
    <property type="entry name" value="AKR_PA4992-like"/>
    <property type="match status" value="1"/>
</dbReference>
<comment type="caution">
    <text evidence="2">The sequence shown here is derived from an EMBL/GenBank/DDBJ whole genome shotgun (WGS) entry which is preliminary data.</text>
</comment>
<dbReference type="InterPro" id="IPR020471">
    <property type="entry name" value="AKR"/>
</dbReference>